<evidence type="ECO:0000313" key="14">
    <source>
        <dbReference type="Proteomes" id="UP001610728"/>
    </source>
</evidence>
<evidence type="ECO:0000256" key="7">
    <source>
        <dbReference type="ARBA" id="ARBA00023163"/>
    </source>
</evidence>
<comment type="similarity">
    <text evidence="9">Belongs to the sal C2H2-type zinc-finger protein family.</text>
</comment>
<feature type="domain" description="C2H2-type" evidence="12">
    <location>
        <begin position="288"/>
        <end position="318"/>
    </location>
</feature>
<name>A0ABR4MJ18_9PEZI</name>
<dbReference type="PANTHER" id="PTHR23233">
    <property type="entry name" value="SAL-LIKE PROTEIN"/>
    <property type="match status" value="1"/>
</dbReference>
<reference evidence="13 14" key="1">
    <citation type="submission" date="2020-05" db="EMBL/GenBank/DDBJ databases">
        <title>Ceratocystis lukuohia genome.</title>
        <authorList>
            <person name="Harrington T.C."/>
            <person name="Kim K."/>
            <person name="Mayers C.G."/>
        </authorList>
    </citation>
    <scope>NUCLEOTIDE SEQUENCE [LARGE SCALE GENOMIC DNA]</scope>
    <source>
        <strain evidence="13 14">C4212</strain>
    </source>
</reference>
<dbReference type="EMBL" id="JABSNW010000004">
    <property type="protein sequence ID" value="KAL2888230.1"/>
    <property type="molecule type" value="Genomic_DNA"/>
</dbReference>
<accession>A0ABR4MJ18</accession>
<proteinExistence type="inferred from homology"/>
<feature type="compositionally biased region" description="Low complexity" evidence="11">
    <location>
        <begin position="139"/>
        <end position="154"/>
    </location>
</feature>
<evidence type="ECO:0000256" key="4">
    <source>
        <dbReference type="ARBA" id="ARBA00022771"/>
    </source>
</evidence>
<comment type="caution">
    <text evidence="13">The sequence shown here is derived from an EMBL/GenBank/DDBJ whole genome shotgun (WGS) entry which is preliminary data.</text>
</comment>
<keyword evidence="3" id="KW-0677">Repeat</keyword>
<dbReference type="RefSeq" id="XP_070859410.1">
    <property type="nucleotide sequence ID" value="XM_071002915.1"/>
</dbReference>
<evidence type="ECO:0000256" key="10">
    <source>
        <dbReference type="PROSITE-ProRule" id="PRU00042"/>
    </source>
</evidence>
<feature type="compositionally biased region" description="Low complexity" evidence="11">
    <location>
        <begin position="51"/>
        <end position="66"/>
    </location>
</feature>
<dbReference type="PROSITE" id="PS00028">
    <property type="entry name" value="ZINC_FINGER_C2H2_1"/>
    <property type="match status" value="2"/>
</dbReference>
<dbReference type="SMART" id="SM00355">
    <property type="entry name" value="ZnF_C2H2"/>
    <property type="match status" value="2"/>
</dbReference>
<dbReference type="Pfam" id="PF00096">
    <property type="entry name" value="zf-C2H2"/>
    <property type="match status" value="2"/>
</dbReference>
<dbReference type="Gene3D" id="3.30.160.60">
    <property type="entry name" value="Classic Zinc Finger"/>
    <property type="match status" value="2"/>
</dbReference>
<dbReference type="SUPFAM" id="SSF57667">
    <property type="entry name" value="beta-beta-alpha zinc fingers"/>
    <property type="match status" value="1"/>
</dbReference>
<evidence type="ECO:0000256" key="1">
    <source>
        <dbReference type="ARBA" id="ARBA00004123"/>
    </source>
</evidence>
<dbReference type="InterPro" id="IPR051565">
    <property type="entry name" value="Sal_C2H2-zinc-finger"/>
</dbReference>
<feature type="domain" description="C2H2-type" evidence="12">
    <location>
        <begin position="260"/>
        <end position="287"/>
    </location>
</feature>
<evidence type="ECO:0000313" key="13">
    <source>
        <dbReference type="EMBL" id="KAL2888230.1"/>
    </source>
</evidence>
<dbReference type="Proteomes" id="UP001610728">
    <property type="component" value="Unassembled WGS sequence"/>
</dbReference>
<evidence type="ECO:0000256" key="2">
    <source>
        <dbReference type="ARBA" id="ARBA00022723"/>
    </source>
</evidence>
<feature type="compositionally biased region" description="Basic residues" evidence="11">
    <location>
        <begin position="107"/>
        <end position="116"/>
    </location>
</feature>
<dbReference type="PROSITE" id="PS50157">
    <property type="entry name" value="ZINC_FINGER_C2H2_2"/>
    <property type="match status" value="2"/>
</dbReference>
<organism evidence="13 14">
    <name type="scientific">Ceratocystis lukuohia</name>
    <dbReference type="NCBI Taxonomy" id="2019550"/>
    <lineage>
        <taxon>Eukaryota</taxon>
        <taxon>Fungi</taxon>
        <taxon>Dikarya</taxon>
        <taxon>Ascomycota</taxon>
        <taxon>Pezizomycotina</taxon>
        <taxon>Sordariomycetes</taxon>
        <taxon>Hypocreomycetidae</taxon>
        <taxon>Microascales</taxon>
        <taxon>Ceratocystidaceae</taxon>
        <taxon>Ceratocystis</taxon>
    </lineage>
</organism>
<keyword evidence="4 10" id="KW-0863">Zinc-finger</keyword>
<keyword evidence="5" id="KW-0862">Zinc</keyword>
<keyword evidence="6" id="KW-0805">Transcription regulation</keyword>
<keyword evidence="14" id="KW-1185">Reference proteome</keyword>
<dbReference type="InterPro" id="IPR036236">
    <property type="entry name" value="Znf_C2H2_sf"/>
</dbReference>
<dbReference type="InterPro" id="IPR013087">
    <property type="entry name" value="Znf_C2H2_type"/>
</dbReference>
<comment type="subcellular location">
    <subcellularLocation>
        <location evidence="1">Nucleus</location>
    </subcellularLocation>
</comment>
<evidence type="ECO:0000256" key="9">
    <source>
        <dbReference type="ARBA" id="ARBA00038474"/>
    </source>
</evidence>
<evidence type="ECO:0000256" key="3">
    <source>
        <dbReference type="ARBA" id="ARBA00022737"/>
    </source>
</evidence>
<dbReference type="GeneID" id="98118343"/>
<feature type="region of interest" description="Disordered" evidence="11">
    <location>
        <begin position="20"/>
        <end position="171"/>
    </location>
</feature>
<evidence type="ECO:0000256" key="5">
    <source>
        <dbReference type="ARBA" id="ARBA00022833"/>
    </source>
</evidence>
<gene>
    <name evidence="13" type="ORF">HOO65_040567</name>
</gene>
<evidence type="ECO:0000256" key="8">
    <source>
        <dbReference type="ARBA" id="ARBA00023242"/>
    </source>
</evidence>
<keyword evidence="2" id="KW-0479">Metal-binding</keyword>
<evidence type="ECO:0000259" key="12">
    <source>
        <dbReference type="PROSITE" id="PS50157"/>
    </source>
</evidence>
<keyword evidence="7" id="KW-0804">Transcription</keyword>
<sequence>MNSVLPMPYSASSNMAYVNSRYGYMQPPPSPPADDSTKCSLPSISNLLGLADAGSPISDSSSHAGSPAPPSRTESRSSSVQFSYAGKSMPPTPPMVPEPSFDAYHPGRSHHQHHHSVSSVSSSSGYYYETTPPLEDSRPAMPKMQPQPQMQPEQIYNTTPAPAQNYGPTPAPATATYSLPPFYPPAPTTQTMPGMYYQRPLPQVSLQPNSPVFASISHSTNTSLPQFPPIMATPGANVWQHHHYISPASAAAFPQSQDRYICPTCSKAFSRPSSLRIHMHSHTGEKPFKCAHPGCGKAFSVRSNMKRHERGCHGCDSSVTVLAVVRSRNTSPHA</sequence>
<protein>
    <submittedName>
        <fullName evidence="13">C2H2 finger domain transcription factor mtfA</fullName>
    </submittedName>
</protein>
<evidence type="ECO:0000256" key="6">
    <source>
        <dbReference type="ARBA" id="ARBA00023015"/>
    </source>
</evidence>
<evidence type="ECO:0000256" key="11">
    <source>
        <dbReference type="SAM" id="MobiDB-lite"/>
    </source>
</evidence>
<dbReference type="PANTHER" id="PTHR23233:SF84">
    <property type="entry name" value="FI23031P1"/>
    <property type="match status" value="1"/>
</dbReference>
<keyword evidence="8" id="KW-0539">Nucleus</keyword>